<proteinExistence type="predicted"/>
<name>A0A506PFU4_9FLAO</name>
<evidence type="ECO:0000313" key="1">
    <source>
        <dbReference type="EMBL" id="TPV32469.1"/>
    </source>
</evidence>
<dbReference type="RefSeq" id="WP_140990964.1">
    <property type="nucleotide sequence ID" value="NZ_VHIQ01000006.1"/>
</dbReference>
<protein>
    <submittedName>
        <fullName evidence="1">DUF4294 domain-containing protein</fullName>
    </submittedName>
</protein>
<keyword evidence="2" id="KW-1185">Reference proteome</keyword>
<evidence type="ECO:0000313" key="2">
    <source>
        <dbReference type="Proteomes" id="UP000317332"/>
    </source>
</evidence>
<dbReference type="OrthoDB" id="1491885at2"/>
<dbReference type="InterPro" id="IPR025636">
    <property type="entry name" value="DUF4294"/>
</dbReference>
<sequence>MLKLLPYIFVFSFAFGWSQVIPKKKDTTHVEYFYIEGDSLAMDAIYLDEVRILENLKFLNKDERINYLILKRKTLKVYPYAKLASERLVALNERLEQLETKREQRRYSKIVQKYIEEEFSAELKKLTKSEGQILVKLIHRQTGTSAFDLIKQLRSGWRAFWYNNTASLFDISLKKEFNPLDQKEDFFIEDILERAFQSQQLERQKSAFYIDYFSLTDKWLNQPTVTPKD</sequence>
<gene>
    <name evidence="1" type="ORF">FJ651_12980</name>
</gene>
<comment type="caution">
    <text evidence="1">The sequence shown here is derived from an EMBL/GenBank/DDBJ whole genome shotgun (WGS) entry which is preliminary data.</text>
</comment>
<dbReference type="Pfam" id="PF14127">
    <property type="entry name" value="DUF4294"/>
    <property type="match status" value="1"/>
</dbReference>
<accession>A0A506PFU4</accession>
<dbReference type="EMBL" id="VHIQ01000006">
    <property type="protein sequence ID" value="TPV32469.1"/>
    <property type="molecule type" value="Genomic_DNA"/>
</dbReference>
<reference evidence="1 2" key="1">
    <citation type="submission" date="2019-06" db="EMBL/GenBank/DDBJ databases">
        <title>Flavobacteriaceae Paucihalobacterium erythroidium CWB-1, complete genome.</title>
        <authorList>
            <person name="Wu S."/>
        </authorList>
    </citation>
    <scope>NUCLEOTIDE SEQUENCE [LARGE SCALE GENOMIC DNA]</scope>
    <source>
        <strain evidence="1 2">CWB-1</strain>
    </source>
</reference>
<dbReference type="AlphaFoldDB" id="A0A506PFU4"/>
<dbReference type="Proteomes" id="UP000317332">
    <property type="component" value="Unassembled WGS sequence"/>
</dbReference>
<organism evidence="1 2">
    <name type="scientific">Paucihalobacter ruber</name>
    <dbReference type="NCBI Taxonomy" id="2567861"/>
    <lineage>
        <taxon>Bacteria</taxon>
        <taxon>Pseudomonadati</taxon>
        <taxon>Bacteroidota</taxon>
        <taxon>Flavobacteriia</taxon>
        <taxon>Flavobacteriales</taxon>
        <taxon>Flavobacteriaceae</taxon>
        <taxon>Paucihalobacter</taxon>
    </lineage>
</organism>